<reference evidence="4 6" key="2">
    <citation type="submission" date="2018-01" db="EMBL/GenBank/DDBJ databases">
        <title>Novel co-symbiosis in the lucinid bivalve Phacoides pectinatus.</title>
        <authorList>
            <person name="Lim S.J."/>
            <person name="Davis B.G."/>
            <person name="Gill D.E."/>
            <person name="Engel A.S."/>
            <person name="Anderson L.C."/>
            <person name="Campbell B.J."/>
        </authorList>
    </citation>
    <scope>NUCLEOTIDE SEQUENCE [LARGE SCALE GENOMIC DNA]</scope>
    <source>
        <strain evidence="4">N3_P5</strain>
    </source>
</reference>
<gene>
    <name evidence="3" type="ORF">B0D84_01540</name>
    <name evidence="4" type="ORF">C3L24_04260</name>
</gene>
<dbReference type="InterPro" id="IPR003616">
    <property type="entry name" value="Post-SET_dom"/>
</dbReference>
<dbReference type="PROSITE" id="PS50868">
    <property type="entry name" value="POST_SET"/>
    <property type="match status" value="1"/>
</dbReference>
<dbReference type="EMBL" id="PQCO01000151">
    <property type="protein sequence ID" value="PUE03718.1"/>
    <property type="molecule type" value="Genomic_DNA"/>
</dbReference>
<dbReference type="Proteomes" id="UP000243361">
    <property type="component" value="Unassembled WGS sequence"/>
</dbReference>
<feature type="domain" description="Post-SET" evidence="2">
    <location>
        <begin position="122"/>
        <end position="138"/>
    </location>
</feature>
<keyword evidence="1 4" id="KW-0808">Transferase</keyword>
<dbReference type="Proteomes" id="UP000250928">
    <property type="component" value="Unassembled WGS sequence"/>
</dbReference>
<comment type="caution">
    <text evidence="3">The sequence shown here is derived from an EMBL/GenBank/DDBJ whole genome shotgun (WGS) entry which is preliminary data.</text>
</comment>
<dbReference type="AlphaFoldDB" id="A0A657PL05"/>
<dbReference type="InterPro" id="IPR046341">
    <property type="entry name" value="SET_dom_sf"/>
</dbReference>
<dbReference type="GO" id="GO:0008168">
    <property type="term" value="F:methyltransferase activity"/>
    <property type="evidence" value="ECO:0007669"/>
    <property type="project" value="UniProtKB-KW"/>
</dbReference>
<evidence type="ECO:0000313" key="3">
    <source>
        <dbReference type="EMBL" id="OQX36353.1"/>
    </source>
</evidence>
<proteinExistence type="predicted"/>
<dbReference type="Gene3D" id="2.170.270.10">
    <property type="entry name" value="SET domain"/>
    <property type="match status" value="1"/>
</dbReference>
<evidence type="ECO:0000313" key="4">
    <source>
        <dbReference type="EMBL" id="PUE03718.1"/>
    </source>
</evidence>
<sequence>MELIQLDAASGAVFEVPDSSALVVEERESGKGKAVYTRQGHVRGEMIVRFSGVVLPYRTQHTLQINPSLHLLDLDIVGFLAHSCAPNVFVDMQSFEVWALTDITPESALTMDYAATEDILFKQFACLCGSAACRHWITGRKETINTAGRKYLKTLRQC</sequence>
<dbReference type="InterPro" id="IPR053201">
    <property type="entry name" value="Flavunoidine_N-MTase"/>
</dbReference>
<dbReference type="GO" id="GO:0032259">
    <property type="term" value="P:methylation"/>
    <property type="evidence" value="ECO:0007669"/>
    <property type="project" value="UniProtKB-KW"/>
</dbReference>
<dbReference type="EMBL" id="MUIE01000121">
    <property type="protein sequence ID" value="OQX36353.1"/>
    <property type="molecule type" value="Genomic_DNA"/>
</dbReference>
<keyword evidence="4" id="KW-0489">Methyltransferase</keyword>
<protein>
    <submittedName>
        <fullName evidence="4">SET domain-containing protein-lysine N-methyltransferase</fullName>
    </submittedName>
</protein>
<reference evidence="3 5" key="1">
    <citation type="submission" date="2017-02" db="EMBL/GenBank/DDBJ databases">
        <title>Novel co-symbiosis in the unique lucinid bivalve Phacoides pectinatus.</title>
        <authorList>
            <person name="Lim S.J."/>
            <person name="Davis B.G."/>
            <person name="Gill D.E."/>
            <person name="Engel A.S."/>
            <person name="Anderson L.C."/>
            <person name="Campbell B.J."/>
        </authorList>
    </citation>
    <scope>NUCLEOTIDE SEQUENCE [LARGE SCALE GENOMIC DNA]</scope>
    <source>
        <strain evidence="3">LUC13016_P6</strain>
    </source>
</reference>
<evidence type="ECO:0000256" key="1">
    <source>
        <dbReference type="ARBA" id="ARBA00022679"/>
    </source>
</evidence>
<evidence type="ECO:0000313" key="5">
    <source>
        <dbReference type="Proteomes" id="UP000243361"/>
    </source>
</evidence>
<organism evidence="3 5">
    <name type="scientific">Candidatus Sedimenticola endophacoides</name>
    <dbReference type="NCBI Taxonomy" id="2548426"/>
    <lineage>
        <taxon>Bacteria</taxon>
        <taxon>Pseudomonadati</taxon>
        <taxon>Pseudomonadota</taxon>
        <taxon>Gammaproteobacteria</taxon>
        <taxon>Chromatiales</taxon>
        <taxon>Sedimenticolaceae</taxon>
        <taxon>Sedimenticola</taxon>
    </lineage>
</organism>
<dbReference type="PANTHER" id="PTHR12350">
    <property type="entry name" value="HISTONE-LYSINE N-METHYLTRANSFERASE-RELATED"/>
    <property type="match status" value="1"/>
</dbReference>
<evidence type="ECO:0000313" key="6">
    <source>
        <dbReference type="Proteomes" id="UP000250928"/>
    </source>
</evidence>
<accession>A0A657PL05</accession>
<name>A0A657PL05_9GAMM</name>
<evidence type="ECO:0000259" key="2">
    <source>
        <dbReference type="PROSITE" id="PS50868"/>
    </source>
</evidence>
<keyword evidence="5" id="KW-1185">Reference proteome</keyword>
<dbReference type="SUPFAM" id="SSF82199">
    <property type="entry name" value="SET domain"/>
    <property type="match status" value="1"/>
</dbReference>
<dbReference type="PANTHER" id="PTHR12350:SF19">
    <property type="entry name" value="SET DOMAIN-CONTAINING PROTEIN"/>
    <property type="match status" value="1"/>
</dbReference>